<dbReference type="Proteomes" id="UP001302719">
    <property type="component" value="Chromosome"/>
</dbReference>
<dbReference type="PANTHER" id="PTHR43377">
    <property type="entry name" value="BILIVERDIN REDUCTASE A"/>
    <property type="match status" value="1"/>
</dbReference>
<dbReference type="SUPFAM" id="SSF55347">
    <property type="entry name" value="Glyceraldehyde-3-phosphate dehydrogenase-like, C-terminal domain"/>
    <property type="match status" value="1"/>
</dbReference>
<dbReference type="RefSeq" id="WP_312640698.1">
    <property type="nucleotide sequence ID" value="NZ_CP116967.1"/>
</dbReference>
<dbReference type="InterPro" id="IPR051450">
    <property type="entry name" value="Gfo/Idh/MocA_Oxidoreductases"/>
</dbReference>
<dbReference type="KEGG" id="nall:PP769_12810"/>
<organism evidence="3 4">
    <name type="scientific">Candidatus Nitrospira allomarina</name>
    <dbReference type="NCBI Taxonomy" id="3020900"/>
    <lineage>
        <taxon>Bacteria</taxon>
        <taxon>Pseudomonadati</taxon>
        <taxon>Nitrospirota</taxon>
        <taxon>Nitrospiria</taxon>
        <taxon>Nitrospirales</taxon>
        <taxon>Nitrospiraceae</taxon>
        <taxon>Nitrospira</taxon>
    </lineage>
</organism>
<feature type="domain" description="Gfo/Idh/MocA-like oxidoreductase N-terminal" evidence="1">
    <location>
        <begin position="5"/>
        <end position="121"/>
    </location>
</feature>
<dbReference type="Pfam" id="PF01408">
    <property type="entry name" value="GFO_IDH_MocA"/>
    <property type="match status" value="1"/>
</dbReference>
<dbReference type="GO" id="GO:0000166">
    <property type="term" value="F:nucleotide binding"/>
    <property type="evidence" value="ECO:0007669"/>
    <property type="project" value="InterPro"/>
</dbReference>
<evidence type="ECO:0000313" key="4">
    <source>
        <dbReference type="Proteomes" id="UP001302719"/>
    </source>
</evidence>
<dbReference type="AlphaFoldDB" id="A0AA96G8J3"/>
<gene>
    <name evidence="3" type="ORF">PP769_12810</name>
</gene>
<dbReference type="PANTHER" id="PTHR43377:SF1">
    <property type="entry name" value="BILIVERDIN REDUCTASE A"/>
    <property type="match status" value="1"/>
</dbReference>
<keyword evidence="4" id="KW-1185">Reference proteome</keyword>
<evidence type="ECO:0000259" key="2">
    <source>
        <dbReference type="Pfam" id="PF22725"/>
    </source>
</evidence>
<feature type="domain" description="GFO/IDH/MocA-like oxidoreductase" evidence="2">
    <location>
        <begin position="159"/>
        <end position="227"/>
    </location>
</feature>
<sequence>MTQSLRVGVIGVGHLGRHHARIYGTLPSVTLVGVADTDTSRGHLVADECGVSYFQDLDELLSLVDAVSVAVPTSAHGVVVTTCLQRGCHVLVEKPIASHVWEGEQLVDLAKARGTILQVGHIERFNPIVEVMRPLVSQPGFIECHRLSPFQPRGTDVDVVRDLMIHDLDLLLSLGLGPILQVEARGMPVFTDLPDIANVRILFESGCLANLTASRISTGRLRKIRVYQRDRYLSVDFGGKEAVMNTRRSLEGGTFEVETQHIKGDEGDALTRELGCFIQSILGNPSARGVSGEEGVEALRVATQVVSLIQQHAGHSPR</sequence>
<reference evidence="3 4" key="1">
    <citation type="submission" date="2023-01" db="EMBL/GenBank/DDBJ databases">
        <title>Cultivation and genomic characterization of new, ubiquitous marine nitrite-oxidizing bacteria from the Nitrospirales.</title>
        <authorList>
            <person name="Mueller A.J."/>
            <person name="Daebeler A."/>
            <person name="Herbold C.W."/>
            <person name="Kirkegaard R.H."/>
            <person name="Daims H."/>
        </authorList>
    </citation>
    <scope>NUCLEOTIDE SEQUENCE [LARGE SCALE GENOMIC DNA]</scope>
    <source>
        <strain evidence="3 4">VA</strain>
    </source>
</reference>
<dbReference type="InterPro" id="IPR055170">
    <property type="entry name" value="GFO_IDH_MocA-like_dom"/>
</dbReference>
<dbReference type="Gene3D" id="3.40.50.720">
    <property type="entry name" value="NAD(P)-binding Rossmann-like Domain"/>
    <property type="match status" value="1"/>
</dbReference>
<dbReference type="SUPFAM" id="SSF51735">
    <property type="entry name" value="NAD(P)-binding Rossmann-fold domains"/>
    <property type="match status" value="1"/>
</dbReference>
<protein>
    <submittedName>
        <fullName evidence="3">Gfo/Idh/MocA family oxidoreductase</fullName>
    </submittedName>
</protein>
<proteinExistence type="predicted"/>
<dbReference type="InterPro" id="IPR000683">
    <property type="entry name" value="Gfo/Idh/MocA-like_OxRdtase_N"/>
</dbReference>
<dbReference type="Gene3D" id="3.30.360.10">
    <property type="entry name" value="Dihydrodipicolinate Reductase, domain 2"/>
    <property type="match status" value="1"/>
</dbReference>
<evidence type="ECO:0000259" key="1">
    <source>
        <dbReference type="Pfam" id="PF01408"/>
    </source>
</evidence>
<evidence type="ECO:0000313" key="3">
    <source>
        <dbReference type="EMBL" id="WNM56856.1"/>
    </source>
</evidence>
<accession>A0AA96G8J3</accession>
<dbReference type="InterPro" id="IPR036291">
    <property type="entry name" value="NAD(P)-bd_dom_sf"/>
</dbReference>
<dbReference type="EMBL" id="CP116967">
    <property type="protein sequence ID" value="WNM56856.1"/>
    <property type="molecule type" value="Genomic_DNA"/>
</dbReference>
<dbReference type="Pfam" id="PF22725">
    <property type="entry name" value="GFO_IDH_MocA_C3"/>
    <property type="match status" value="1"/>
</dbReference>
<name>A0AA96G8J3_9BACT</name>